<dbReference type="EMBL" id="JAODUP010000457">
    <property type="protein sequence ID" value="KAK2149288.1"/>
    <property type="molecule type" value="Genomic_DNA"/>
</dbReference>
<name>A0AAD9MYW2_9ANNE</name>
<evidence type="ECO:0000313" key="2">
    <source>
        <dbReference type="Proteomes" id="UP001208570"/>
    </source>
</evidence>
<dbReference type="Proteomes" id="UP001208570">
    <property type="component" value="Unassembled WGS sequence"/>
</dbReference>
<evidence type="ECO:0000313" key="1">
    <source>
        <dbReference type="EMBL" id="KAK2149288.1"/>
    </source>
</evidence>
<gene>
    <name evidence="1" type="ORF">LSH36_457g04059</name>
</gene>
<dbReference type="AlphaFoldDB" id="A0AAD9MYW2"/>
<accession>A0AAD9MYW2</accession>
<proteinExistence type="predicted"/>
<keyword evidence="2" id="KW-1185">Reference proteome</keyword>
<sequence length="182" mass="20709">MCYPSRASIIRSQDTGLILFLVDNWPIVANPGMLRIFPWPKGVFQAAILDLKRNKMNLVKPISTTITVVITKGHTSKRIAKNHQCFYLYTYSYSPMPRGKLWAVRTHHNNNKNSSKEECPSPMPKLFVIPKAFVQTPECDPRAPKPLWRASARTRTAPYAGSRRLAVEWTGRKDQGVQPANF</sequence>
<comment type="caution">
    <text evidence="1">The sequence shown here is derived from an EMBL/GenBank/DDBJ whole genome shotgun (WGS) entry which is preliminary data.</text>
</comment>
<reference evidence="1" key="1">
    <citation type="journal article" date="2023" name="Mol. Biol. Evol.">
        <title>Third-Generation Sequencing Reveals the Adaptive Role of the Epigenome in Three Deep-Sea Polychaetes.</title>
        <authorList>
            <person name="Perez M."/>
            <person name="Aroh O."/>
            <person name="Sun Y."/>
            <person name="Lan Y."/>
            <person name="Juniper S.K."/>
            <person name="Young C.R."/>
            <person name="Angers B."/>
            <person name="Qian P.Y."/>
        </authorList>
    </citation>
    <scope>NUCLEOTIDE SEQUENCE</scope>
    <source>
        <strain evidence="1">P08H-3</strain>
    </source>
</reference>
<protein>
    <submittedName>
        <fullName evidence="1">Uncharacterized protein</fullName>
    </submittedName>
</protein>
<organism evidence="1 2">
    <name type="scientific">Paralvinella palmiformis</name>
    <dbReference type="NCBI Taxonomy" id="53620"/>
    <lineage>
        <taxon>Eukaryota</taxon>
        <taxon>Metazoa</taxon>
        <taxon>Spiralia</taxon>
        <taxon>Lophotrochozoa</taxon>
        <taxon>Annelida</taxon>
        <taxon>Polychaeta</taxon>
        <taxon>Sedentaria</taxon>
        <taxon>Canalipalpata</taxon>
        <taxon>Terebellida</taxon>
        <taxon>Terebelliformia</taxon>
        <taxon>Alvinellidae</taxon>
        <taxon>Paralvinella</taxon>
    </lineage>
</organism>